<proteinExistence type="predicted"/>
<comment type="caution">
    <text evidence="1">The sequence shown here is derived from an EMBL/GenBank/DDBJ whole genome shotgun (WGS) entry which is preliminary data.</text>
</comment>
<evidence type="ECO:0000313" key="2">
    <source>
        <dbReference type="Proteomes" id="UP001060215"/>
    </source>
</evidence>
<protein>
    <submittedName>
        <fullName evidence="1">Palmitoyltransferase AKR1</fullName>
    </submittedName>
</protein>
<gene>
    <name evidence="1" type="ORF">LOK49_LG15G01419</name>
</gene>
<name>A0ACC0F4F9_9ERIC</name>
<accession>A0ACC0F4F9</accession>
<evidence type="ECO:0000313" key="1">
    <source>
        <dbReference type="EMBL" id="KAI7983475.1"/>
    </source>
</evidence>
<keyword evidence="2" id="KW-1185">Reference proteome</keyword>
<sequence length="337" mass="37865">MKMEEIGDQRQRRVASSNSIGRCLISFVSSSLTHLCLFMLPSFFPSFSLLSLLSLSAVALLGVTGVGRCCKRLVGVGASAPAFVFFNIIFIWGVYVGLVRQVISPLLDVVLNAEFFMLVIGLCSILTTDPGYVTNESSHNNQLVESPVSVFEAHSEELVPSTRDIPYEFIAQENSIPLQRVRYCWHCEAYVKGFDHHCPAFGNCIGQKNHVLFIILLVGFVFTEASYVVCSSQFATQDQIMDNIGGLTSSSRNLAISTMLFSLLQVLWQGVFLSWHIYCVCFNIKTDEWINWKRYPEFHLTVQSEPGQTSSESETRFTNPYDKGILWNVKEFLTAKE</sequence>
<organism evidence="1 2">
    <name type="scientific">Camellia lanceoleosa</name>
    <dbReference type="NCBI Taxonomy" id="1840588"/>
    <lineage>
        <taxon>Eukaryota</taxon>
        <taxon>Viridiplantae</taxon>
        <taxon>Streptophyta</taxon>
        <taxon>Embryophyta</taxon>
        <taxon>Tracheophyta</taxon>
        <taxon>Spermatophyta</taxon>
        <taxon>Magnoliopsida</taxon>
        <taxon>eudicotyledons</taxon>
        <taxon>Gunneridae</taxon>
        <taxon>Pentapetalae</taxon>
        <taxon>asterids</taxon>
        <taxon>Ericales</taxon>
        <taxon>Theaceae</taxon>
        <taxon>Camellia</taxon>
    </lineage>
</organism>
<dbReference type="Proteomes" id="UP001060215">
    <property type="component" value="Chromosome 11"/>
</dbReference>
<reference evidence="1 2" key="1">
    <citation type="journal article" date="2022" name="Plant J.">
        <title>Chromosome-level genome of Camellia lanceoleosa provides a valuable resource for understanding genome evolution and self-incompatibility.</title>
        <authorList>
            <person name="Gong W."/>
            <person name="Xiao S."/>
            <person name="Wang L."/>
            <person name="Liao Z."/>
            <person name="Chang Y."/>
            <person name="Mo W."/>
            <person name="Hu G."/>
            <person name="Li W."/>
            <person name="Zhao G."/>
            <person name="Zhu H."/>
            <person name="Hu X."/>
            <person name="Ji K."/>
            <person name="Xiang X."/>
            <person name="Song Q."/>
            <person name="Yuan D."/>
            <person name="Jin S."/>
            <person name="Zhang L."/>
        </authorList>
    </citation>
    <scope>NUCLEOTIDE SEQUENCE [LARGE SCALE GENOMIC DNA]</scope>
    <source>
        <strain evidence="1">SQ_2022a</strain>
    </source>
</reference>
<dbReference type="EMBL" id="CM045768">
    <property type="protein sequence ID" value="KAI7983475.1"/>
    <property type="molecule type" value="Genomic_DNA"/>
</dbReference>